<reference evidence="3" key="1">
    <citation type="submission" date="2012-06" db="EMBL/GenBank/DDBJ databases">
        <title>The complete genome of Belliella baltica DSM 15883.</title>
        <authorList>
            <person name="Lucas S."/>
            <person name="Copeland A."/>
            <person name="Lapidus A."/>
            <person name="Goodwin L."/>
            <person name="Pitluck S."/>
            <person name="Peters L."/>
            <person name="Mikhailova N."/>
            <person name="Davenport K."/>
            <person name="Kyrpides N."/>
            <person name="Mavromatis K."/>
            <person name="Pagani I."/>
            <person name="Ivanova N."/>
            <person name="Ovchinnikova G."/>
            <person name="Zeytun A."/>
            <person name="Detter J.C."/>
            <person name="Han C."/>
            <person name="Land M."/>
            <person name="Hauser L."/>
            <person name="Markowitz V."/>
            <person name="Cheng J.-F."/>
            <person name="Hugenholtz P."/>
            <person name="Woyke T."/>
            <person name="Wu D."/>
            <person name="Tindall B."/>
            <person name="Pomrenke H."/>
            <person name="Brambilla E."/>
            <person name="Klenk H.-P."/>
            <person name="Eisen J.A."/>
        </authorList>
    </citation>
    <scope>NUCLEOTIDE SEQUENCE [LARGE SCALE GENOMIC DNA]</scope>
    <source>
        <strain evidence="3">DSM 15883 / CIP 108006 / LMG 21964 / BA134</strain>
    </source>
</reference>
<feature type="signal peptide" evidence="1">
    <location>
        <begin position="1"/>
        <end position="30"/>
    </location>
</feature>
<evidence type="ECO:0000256" key="1">
    <source>
        <dbReference type="SAM" id="SignalP"/>
    </source>
</evidence>
<dbReference type="OrthoDB" id="9990730at2"/>
<accession>I3Z2B1</accession>
<sequence length="79" mass="8722">MRKLITKFMSFNLAIAFALGLTFMPNSAEASAFGKDCETTQIEVEPGSCPKTKTVCKQKFLWITVGTEVSYDFDCSALL</sequence>
<evidence type="ECO:0000313" key="2">
    <source>
        <dbReference type="EMBL" id="AFL83379.1"/>
    </source>
</evidence>
<name>I3Z2B1_BELBD</name>
<dbReference type="Proteomes" id="UP000006050">
    <property type="component" value="Chromosome"/>
</dbReference>
<gene>
    <name evidence="2" type="ordered locus">Belba_0725</name>
</gene>
<dbReference type="PATRIC" id="fig|866536.3.peg.747"/>
<dbReference type="AlphaFoldDB" id="I3Z2B1"/>
<proteinExistence type="predicted"/>
<dbReference type="EMBL" id="CP003281">
    <property type="protein sequence ID" value="AFL83379.1"/>
    <property type="molecule type" value="Genomic_DNA"/>
</dbReference>
<evidence type="ECO:0008006" key="4">
    <source>
        <dbReference type="Google" id="ProtNLM"/>
    </source>
</evidence>
<evidence type="ECO:0000313" key="3">
    <source>
        <dbReference type="Proteomes" id="UP000006050"/>
    </source>
</evidence>
<dbReference type="HOGENOM" id="CLU_2598946_0_0_10"/>
<dbReference type="RefSeq" id="WP_014771388.1">
    <property type="nucleotide sequence ID" value="NC_018010.1"/>
</dbReference>
<dbReference type="KEGG" id="bbd:Belba_0725"/>
<feature type="chain" id="PRO_5003684008" description="Kazal-like domain-containing protein" evidence="1">
    <location>
        <begin position="31"/>
        <end position="79"/>
    </location>
</feature>
<organism evidence="2 3">
    <name type="scientific">Belliella baltica (strain DSM 15883 / CIP 108006 / LMG 21964 / BA134)</name>
    <dbReference type="NCBI Taxonomy" id="866536"/>
    <lineage>
        <taxon>Bacteria</taxon>
        <taxon>Pseudomonadati</taxon>
        <taxon>Bacteroidota</taxon>
        <taxon>Cytophagia</taxon>
        <taxon>Cytophagales</taxon>
        <taxon>Cyclobacteriaceae</taxon>
        <taxon>Belliella</taxon>
    </lineage>
</organism>
<keyword evidence="3" id="KW-1185">Reference proteome</keyword>
<keyword evidence="1" id="KW-0732">Signal</keyword>
<protein>
    <recommendedName>
        <fullName evidence="4">Kazal-like domain-containing protein</fullName>
    </recommendedName>
</protein>